<keyword evidence="2" id="KW-1185">Reference proteome</keyword>
<feature type="non-terminal residue" evidence="1">
    <location>
        <position position="98"/>
    </location>
</feature>
<dbReference type="EMBL" id="CAJNJA010012121">
    <property type="protein sequence ID" value="CAE7288935.1"/>
    <property type="molecule type" value="Genomic_DNA"/>
</dbReference>
<organism evidence="1 2">
    <name type="scientific">Symbiodinium necroappetens</name>
    <dbReference type="NCBI Taxonomy" id="1628268"/>
    <lineage>
        <taxon>Eukaryota</taxon>
        <taxon>Sar</taxon>
        <taxon>Alveolata</taxon>
        <taxon>Dinophyceae</taxon>
        <taxon>Suessiales</taxon>
        <taxon>Symbiodiniaceae</taxon>
        <taxon>Symbiodinium</taxon>
    </lineage>
</organism>
<proteinExistence type="predicted"/>
<dbReference type="Proteomes" id="UP000601435">
    <property type="component" value="Unassembled WGS sequence"/>
</dbReference>
<protein>
    <submittedName>
        <fullName evidence="1">Uncharacterized protein</fullName>
    </submittedName>
</protein>
<accession>A0A812MYC3</accession>
<comment type="caution">
    <text evidence="1">The sequence shown here is derived from an EMBL/GenBank/DDBJ whole genome shotgun (WGS) entry which is preliminary data.</text>
</comment>
<evidence type="ECO:0000313" key="1">
    <source>
        <dbReference type="EMBL" id="CAE7288935.1"/>
    </source>
</evidence>
<dbReference type="OrthoDB" id="6226111at2759"/>
<reference evidence="1" key="1">
    <citation type="submission" date="2021-02" db="EMBL/GenBank/DDBJ databases">
        <authorList>
            <person name="Dougan E. K."/>
            <person name="Rhodes N."/>
            <person name="Thang M."/>
            <person name="Chan C."/>
        </authorList>
    </citation>
    <scope>NUCLEOTIDE SEQUENCE</scope>
</reference>
<sequence>MYRKSLLVRGPSCYHPAALKTQPKNLPSQAQPEFNWVIRDCLLSLRDEGWTCQVRSGDLEYCYKYKDETRPYHPIAEAHRKLAERLMASQSAGVLAVG</sequence>
<name>A0A812MYC3_9DINO</name>
<evidence type="ECO:0000313" key="2">
    <source>
        <dbReference type="Proteomes" id="UP000601435"/>
    </source>
</evidence>
<gene>
    <name evidence="1" type="ORF">SNEC2469_LOCUS7072</name>
</gene>
<dbReference type="AlphaFoldDB" id="A0A812MYC3"/>